<dbReference type="InterPro" id="IPR053859">
    <property type="entry name" value="MVD-like_N"/>
</dbReference>
<dbReference type="SUPFAM" id="SSF75304">
    <property type="entry name" value="Amidase signature (AS) enzymes"/>
    <property type="match status" value="1"/>
</dbReference>
<dbReference type="InterPro" id="IPR020568">
    <property type="entry name" value="Ribosomal_Su5_D2-typ_SF"/>
</dbReference>
<dbReference type="InterPro" id="IPR052739">
    <property type="entry name" value="FAAH2"/>
</dbReference>
<evidence type="ECO:0000313" key="3">
    <source>
        <dbReference type="Proteomes" id="UP000887561"/>
    </source>
</evidence>
<dbReference type="Pfam" id="PF01425">
    <property type="entry name" value="Amidase"/>
    <property type="match status" value="1"/>
</dbReference>
<dbReference type="PANTHER" id="PTHR43372">
    <property type="entry name" value="FATTY-ACID AMIDE HYDROLASE"/>
    <property type="match status" value="1"/>
</dbReference>
<dbReference type="InterPro" id="IPR036554">
    <property type="entry name" value="GHMP_kinase_C_sf"/>
</dbReference>
<comment type="similarity">
    <text evidence="1">Belongs to the amidase family.</text>
</comment>
<dbReference type="Gene3D" id="3.40.30.10">
    <property type="entry name" value="Glutaredoxin"/>
    <property type="match status" value="1"/>
</dbReference>
<dbReference type="InterPro" id="IPR041431">
    <property type="entry name" value="Mvd1_C"/>
</dbReference>
<evidence type="ECO:0000259" key="2">
    <source>
        <dbReference type="PROSITE" id="PS51352"/>
    </source>
</evidence>
<dbReference type="PANTHER" id="PTHR43372:SF4">
    <property type="entry name" value="FATTY-ACID AMIDE HYDROLASE 2"/>
    <property type="match status" value="1"/>
</dbReference>
<dbReference type="SUPFAM" id="SSF52833">
    <property type="entry name" value="Thioredoxin-like"/>
    <property type="match status" value="1"/>
</dbReference>
<dbReference type="PROSITE" id="PS00571">
    <property type="entry name" value="AMIDASES"/>
    <property type="match status" value="1"/>
</dbReference>
<dbReference type="SUPFAM" id="SSF55060">
    <property type="entry name" value="GHMP Kinase, C-terminal domain"/>
    <property type="match status" value="1"/>
</dbReference>
<organism evidence="3 4">
    <name type="scientific">Meloidogyne javanica</name>
    <name type="common">Root-knot nematode worm</name>
    <dbReference type="NCBI Taxonomy" id="6303"/>
    <lineage>
        <taxon>Eukaryota</taxon>
        <taxon>Metazoa</taxon>
        <taxon>Ecdysozoa</taxon>
        <taxon>Nematoda</taxon>
        <taxon>Chromadorea</taxon>
        <taxon>Rhabditida</taxon>
        <taxon>Tylenchina</taxon>
        <taxon>Tylenchomorpha</taxon>
        <taxon>Tylenchoidea</taxon>
        <taxon>Meloidogynidae</taxon>
        <taxon>Meloidogyninae</taxon>
        <taxon>Meloidogyne</taxon>
        <taxon>Meloidogyne incognita group</taxon>
    </lineage>
</organism>
<dbReference type="InterPro" id="IPR012336">
    <property type="entry name" value="Thioredoxin-like_fold"/>
</dbReference>
<dbReference type="InterPro" id="IPR036249">
    <property type="entry name" value="Thioredoxin-like_sf"/>
</dbReference>
<sequence length="983" mass="110392">MPLIITLLHLSVSFYFWAVSFVFRLWNFLYKRRIVDKAANEVLLISAGEAAAMIRRGEIGSLQLVEAYIERIQHVDGMLNAVVENNFMKAREIAQHVDNYLNLINRNSEELAKLAKTKPLFGVPFTVKDNTFCKDFVCTAGVPARKQNEPCDEDAEAVKRVKDAGAILLAITNVPELALWWESSNKLYGRTNNPYDVRRTPGGSSGGEGALIAAAGSVIGLGNDVGGSLRVPAVFCGIFGLKPGPGIVPSSGIIPHVRGGYVTQMASAGPMARYASDLALMLQVLAGEDVAQNRLHLQQPVNFKHVKIFYMEEIKPLFCEKLSNEMRHVVRKTAKYFEKKYDITTHRLDLLLAHHAHEMFLTSLDEDDYEKITMAMSNSKYDVNCVFELIKFPLGLSDHTLPAIFTGMRSKLPKKNEARRKFINSKRDQLRREIVDLLGKDGILIFPAWPTTAPFHHQPLLTPMNILYTALWNTLALPVLACPMGINSEGLPVGVQIICAPDSERLLLAAAQDLEEGFGGWTPPEPAGAVKNFAYLSTGHEHFLSFVPELRLGIENDGKTKINFEKLNEKVLLVYFSAGWCATCKGFTPLLKKLYNHSEDDLAILWISRDKTASEQMEYYTTNLDPTWMYVPLGKSTRDFLKLYKLAGLPSVKLVDNNGKFIEDVKMQIEDLIIPLNDSISITINNLCAITKITVDSNLENDLVIINGKIENNCRFERVFNEVRNIVDRRKRNANESKTNFPIAAGLASSAAGFAAISFGLGSLFKFKELREIVRIARIGSGSACRSILDGFVHWKAGNSDEDDSECICEQITTISHWKELRVLVITSSEERKKIGSTEAMQRSVLTSKLLQKRIEECVPERIENNQLHAICLDTYPPIIYLNSTSFALMEFVHDFNTFYSSPLIAYTFDAGPNYLIKINFDENENKEIIKLIINEEENNGEILKEKEEENKNKLQFPWLEAKQINIQQLLLSKLGDGPKILE</sequence>
<accession>A0A915LXP3</accession>
<dbReference type="GO" id="GO:0012505">
    <property type="term" value="C:endomembrane system"/>
    <property type="evidence" value="ECO:0007669"/>
    <property type="project" value="TreeGrafter"/>
</dbReference>
<dbReference type="Pfam" id="PF13905">
    <property type="entry name" value="Thioredoxin_8"/>
    <property type="match status" value="1"/>
</dbReference>
<dbReference type="WBParaSite" id="scaffold2205_cov273.g4447">
    <property type="protein sequence ID" value="scaffold2205_cov273.g4447"/>
    <property type="gene ID" value="scaffold2205_cov273.g4447"/>
</dbReference>
<proteinExistence type="inferred from homology"/>
<dbReference type="Pfam" id="PF18376">
    <property type="entry name" value="MDD_C"/>
    <property type="match status" value="2"/>
</dbReference>
<evidence type="ECO:0000256" key="1">
    <source>
        <dbReference type="ARBA" id="ARBA00009199"/>
    </source>
</evidence>
<evidence type="ECO:0000313" key="4">
    <source>
        <dbReference type="WBParaSite" id="scaffold2205_cov273.g4447"/>
    </source>
</evidence>
<name>A0A915LXP3_MELJA</name>
<dbReference type="PROSITE" id="PS00194">
    <property type="entry name" value="THIOREDOXIN_1"/>
    <property type="match status" value="1"/>
</dbReference>
<dbReference type="AlphaFoldDB" id="A0A915LXP3"/>
<dbReference type="InterPro" id="IPR017937">
    <property type="entry name" value="Thioredoxin_CS"/>
</dbReference>
<dbReference type="Gene3D" id="3.90.1300.10">
    <property type="entry name" value="Amidase signature (AS) domain"/>
    <property type="match status" value="1"/>
</dbReference>
<dbReference type="InterPro" id="IPR023631">
    <property type="entry name" value="Amidase_dom"/>
</dbReference>
<protein>
    <submittedName>
        <fullName evidence="4">Thioredoxin domain-containing protein</fullName>
    </submittedName>
</protein>
<dbReference type="Gene3D" id="3.30.230.10">
    <property type="match status" value="1"/>
</dbReference>
<dbReference type="Gene3D" id="3.30.70.890">
    <property type="entry name" value="GHMP kinase, C-terminal domain"/>
    <property type="match status" value="2"/>
</dbReference>
<dbReference type="InterPro" id="IPR036928">
    <property type="entry name" value="AS_sf"/>
</dbReference>
<keyword evidence="3" id="KW-1185">Reference proteome</keyword>
<dbReference type="InterPro" id="IPR020556">
    <property type="entry name" value="Amidase_CS"/>
</dbReference>
<dbReference type="InterPro" id="IPR014721">
    <property type="entry name" value="Ribsml_uS5_D2-typ_fold_subgr"/>
</dbReference>
<feature type="domain" description="Thioredoxin" evidence="2">
    <location>
        <begin position="541"/>
        <end position="689"/>
    </location>
</feature>
<dbReference type="PROSITE" id="PS51352">
    <property type="entry name" value="THIOREDOXIN_2"/>
    <property type="match status" value="1"/>
</dbReference>
<dbReference type="InterPro" id="IPR013766">
    <property type="entry name" value="Thioredoxin_domain"/>
</dbReference>
<reference evidence="4" key="1">
    <citation type="submission" date="2022-11" db="UniProtKB">
        <authorList>
            <consortium name="WormBaseParasite"/>
        </authorList>
    </citation>
    <scope>IDENTIFICATION</scope>
</reference>
<dbReference type="SUPFAM" id="SSF54211">
    <property type="entry name" value="Ribosomal protein S5 domain 2-like"/>
    <property type="match status" value="1"/>
</dbReference>
<dbReference type="Proteomes" id="UP000887561">
    <property type="component" value="Unplaced"/>
</dbReference>
<dbReference type="Pfam" id="PF22700">
    <property type="entry name" value="MVD-like_N"/>
    <property type="match status" value="1"/>
</dbReference>